<dbReference type="SUPFAM" id="SSF49562">
    <property type="entry name" value="C2 domain (Calcium/lipid-binding domain, CaLB)"/>
    <property type="match status" value="1"/>
</dbReference>
<dbReference type="PANTHER" id="PTHR45911:SF4">
    <property type="entry name" value="MULTIPLE C2 AND TRANSMEMBRANE DOMAIN-CONTAINING PROTEIN"/>
    <property type="match status" value="1"/>
</dbReference>
<dbReference type="CDD" id="cd09487">
    <property type="entry name" value="SAM_superfamily"/>
    <property type="match status" value="1"/>
</dbReference>
<dbReference type="SMART" id="SM00454">
    <property type="entry name" value="SAM"/>
    <property type="match status" value="1"/>
</dbReference>
<dbReference type="InterPro" id="IPR014752">
    <property type="entry name" value="Arrestin-like_C"/>
</dbReference>
<sequence>MDNSSPRHLKLIVKDAKELKSNNFGGTSDPYVVVKCRSQTFKTDVIKDTKLPIWNYVVQLDSVDDSTYITFEIYDWERIGSHKLIGAVTVGIVELKDATVRGITDKWLQLDKKGYLNIYFEFNPPLMVTQQAQDGTVHVVPAAAAVSPVTTAPRWSALPAPVHLQPLYIQTIPSQNVVEFSTPGEIYHEKVYLTGTSFQSSIIYTVSDPQVVVRAMYVEFKGKVWSNHGKIKTLVSDSRDLLHTYNVQGPKRVSLPRGKHMFPFQFYIPKECKSSIVANDYRVQYVLTFYADIVNSPDVSVTKTVRIVNIEDTTLKQAAVPINAHASKTPLTGGAIDFRVLGPKNFFYPGEDIELEIQCSNNSKKTIKNVELSLLKTEEKYGVKTPYTLGKTNKAFYPKIYKGSKTNQYIVLETPSDITPSIYHKDVVSIDYQLIINLDIPSCVDINLKIPINIVFRDPAFQLSPDPLTEVSQIPRYLYDWDDRHTLSWLTYRMKAPPSVIEEFDRFNIQGFDIICFEESLLERMLSGAGERAPEILAALMEERNKIIGVRYLLKDLQLPGLIKCFEDHTITTDILPYLTEADLVSLKISIGDRKRILNAVSKQNQQLA</sequence>
<reference evidence="4 5" key="1">
    <citation type="journal article" date="2011" name="Genome Res.">
        <title>Phylogeny-wide analysis of social amoeba genomes highlights ancient origins for complex intercellular communication.</title>
        <authorList>
            <person name="Heidel A.J."/>
            <person name="Lawal H.M."/>
            <person name="Felder M."/>
            <person name="Schilde C."/>
            <person name="Helps N.R."/>
            <person name="Tunggal B."/>
            <person name="Rivero F."/>
            <person name="John U."/>
            <person name="Schleicher M."/>
            <person name="Eichinger L."/>
            <person name="Platzer M."/>
            <person name="Noegel A.A."/>
            <person name="Schaap P."/>
            <person name="Gloeckner G."/>
        </authorList>
    </citation>
    <scope>NUCLEOTIDE SEQUENCE [LARGE SCALE GENOMIC DNA]</scope>
    <source>
        <strain evidence="5">ATCC 26659 / Pp 5 / PN500</strain>
    </source>
</reference>
<dbReference type="PROSITE" id="PS50004">
    <property type="entry name" value="C2"/>
    <property type="match status" value="1"/>
</dbReference>
<comment type="caution">
    <text evidence="4">The sequence shown here is derived from an EMBL/GenBank/DDBJ whole genome shotgun (WGS) entry which is preliminary data.</text>
</comment>
<evidence type="ECO:0000256" key="2">
    <source>
        <dbReference type="ARBA" id="ARBA00022837"/>
    </source>
</evidence>
<dbReference type="SMART" id="SM00239">
    <property type="entry name" value="C2"/>
    <property type="match status" value="1"/>
</dbReference>
<dbReference type="InterPro" id="IPR014756">
    <property type="entry name" value="Ig_E-set"/>
</dbReference>
<dbReference type="Pfam" id="PF00339">
    <property type="entry name" value="Arrestin_N"/>
    <property type="match status" value="1"/>
</dbReference>
<dbReference type="SMART" id="SM01017">
    <property type="entry name" value="Arrestin_C"/>
    <property type="match status" value="1"/>
</dbReference>
<name>D3AX02_HETP5</name>
<dbReference type="InParanoid" id="D3AX02"/>
<dbReference type="Proteomes" id="UP000001396">
    <property type="component" value="Unassembled WGS sequence"/>
</dbReference>
<dbReference type="InterPro" id="IPR035892">
    <property type="entry name" value="C2_domain_sf"/>
</dbReference>
<dbReference type="Gene3D" id="2.60.40.150">
    <property type="entry name" value="C2 domain"/>
    <property type="match status" value="1"/>
</dbReference>
<evidence type="ECO:0000313" key="5">
    <source>
        <dbReference type="Proteomes" id="UP000001396"/>
    </source>
</evidence>
<dbReference type="Gene3D" id="2.60.40.640">
    <property type="match status" value="2"/>
</dbReference>
<keyword evidence="2" id="KW-0106">Calcium</keyword>
<dbReference type="InterPro" id="IPR013761">
    <property type="entry name" value="SAM/pointed_sf"/>
</dbReference>
<dbReference type="InterPro" id="IPR011022">
    <property type="entry name" value="Arrestin_C-like"/>
</dbReference>
<dbReference type="OMA" id="KNSFYPG"/>
<dbReference type="Gene3D" id="1.10.150.50">
    <property type="entry name" value="Transcription Factor, Ets-1"/>
    <property type="match status" value="1"/>
</dbReference>
<dbReference type="Pfam" id="PF02752">
    <property type="entry name" value="Arrestin_C"/>
    <property type="match status" value="1"/>
</dbReference>
<dbReference type="InterPro" id="IPR001660">
    <property type="entry name" value="SAM"/>
</dbReference>
<dbReference type="GeneID" id="31356162"/>
<dbReference type="SUPFAM" id="SSF81296">
    <property type="entry name" value="E set domains"/>
    <property type="match status" value="2"/>
</dbReference>
<gene>
    <name evidence="4" type="ORF">PPL_00630</name>
</gene>
<dbReference type="RefSeq" id="XP_020438928.1">
    <property type="nucleotide sequence ID" value="XM_020571654.1"/>
</dbReference>
<dbReference type="AlphaFoldDB" id="D3AX02"/>
<keyword evidence="5" id="KW-1185">Reference proteome</keyword>
<evidence type="ECO:0000259" key="3">
    <source>
        <dbReference type="PROSITE" id="PS50004"/>
    </source>
</evidence>
<evidence type="ECO:0000313" key="4">
    <source>
        <dbReference type="EMBL" id="EFA86825.1"/>
    </source>
</evidence>
<dbReference type="GO" id="GO:0016020">
    <property type="term" value="C:membrane"/>
    <property type="evidence" value="ECO:0007669"/>
    <property type="project" value="TreeGrafter"/>
</dbReference>
<dbReference type="Pfam" id="PF00168">
    <property type="entry name" value="C2"/>
    <property type="match status" value="1"/>
</dbReference>
<dbReference type="SUPFAM" id="SSF47769">
    <property type="entry name" value="SAM/Pointed domain"/>
    <property type="match status" value="1"/>
</dbReference>
<dbReference type="CDD" id="cd00030">
    <property type="entry name" value="C2"/>
    <property type="match status" value="1"/>
</dbReference>
<dbReference type="STRING" id="670386.D3AX02"/>
<dbReference type="FunCoup" id="D3AX02">
    <property type="interactions" value="90"/>
</dbReference>
<dbReference type="InterPro" id="IPR000008">
    <property type="entry name" value="C2_dom"/>
</dbReference>
<proteinExistence type="predicted"/>
<dbReference type="PANTHER" id="PTHR45911">
    <property type="entry name" value="C2 DOMAIN-CONTAINING PROTEIN"/>
    <property type="match status" value="1"/>
</dbReference>
<organism evidence="4 5">
    <name type="scientific">Heterostelium pallidum (strain ATCC 26659 / Pp 5 / PN500)</name>
    <name type="common">Cellular slime mold</name>
    <name type="synonym">Polysphondylium pallidum</name>
    <dbReference type="NCBI Taxonomy" id="670386"/>
    <lineage>
        <taxon>Eukaryota</taxon>
        <taxon>Amoebozoa</taxon>
        <taxon>Evosea</taxon>
        <taxon>Eumycetozoa</taxon>
        <taxon>Dictyostelia</taxon>
        <taxon>Acytosteliales</taxon>
        <taxon>Acytosteliaceae</taxon>
        <taxon>Heterostelium</taxon>
    </lineage>
</organism>
<dbReference type="EMBL" id="ADBJ01000002">
    <property type="protein sequence ID" value="EFA86825.1"/>
    <property type="molecule type" value="Genomic_DNA"/>
</dbReference>
<accession>D3AX02</accession>
<feature type="domain" description="C2" evidence="3">
    <location>
        <begin position="1"/>
        <end position="108"/>
    </location>
</feature>
<keyword evidence="1" id="KW-0479">Metal-binding</keyword>
<dbReference type="InterPro" id="IPR011021">
    <property type="entry name" value="Arrestin-like_N"/>
</dbReference>
<protein>
    <recommendedName>
        <fullName evidence="3">C2 domain-containing protein</fullName>
    </recommendedName>
</protein>
<dbReference type="GO" id="GO:0005509">
    <property type="term" value="F:calcium ion binding"/>
    <property type="evidence" value="ECO:0007669"/>
    <property type="project" value="TreeGrafter"/>
</dbReference>
<evidence type="ECO:0000256" key="1">
    <source>
        <dbReference type="ARBA" id="ARBA00022723"/>
    </source>
</evidence>
<dbReference type="Pfam" id="PF00536">
    <property type="entry name" value="SAM_1"/>
    <property type="match status" value="1"/>
</dbReference>